<feature type="compositionally biased region" description="Basic and acidic residues" evidence="4">
    <location>
        <begin position="1279"/>
        <end position="1289"/>
    </location>
</feature>
<dbReference type="PANTHER" id="PTHR42648">
    <property type="entry name" value="TRANSPOSASE, PUTATIVE-RELATED"/>
    <property type="match status" value="1"/>
</dbReference>
<organism evidence="6">
    <name type="scientific">Tanacetum cinerariifolium</name>
    <name type="common">Dalmatian daisy</name>
    <name type="synonym">Chrysanthemum cinerariifolium</name>
    <dbReference type="NCBI Taxonomy" id="118510"/>
    <lineage>
        <taxon>Eukaryota</taxon>
        <taxon>Viridiplantae</taxon>
        <taxon>Streptophyta</taxon>
        <taxon>Embryophyta</taxon>
        <taxon>Tracheophyta</taxon>
        <taxon>Spermatophyta</taxon>
        <taxon>Magnoliopsida</taxon>
        <taxon>eudicotyledons</taxon>
        <taxon>Gunneridae</taxon>
        <taxon>Pentapetalae</taxon>
        <taxon>asterids</taxon>
        <taxon>campanulids</taxon>
        <taxon>Asterales</taxon>
        <taxon>Asteraceae</taxon>
        <taxon>Asteroideae</taxon>
        <taxon>Anthemideae</taxon>
        <taxon>Anthemidinae</taxon>
        <taxon>Tanacetum</taxon>
    </lineage>
</organism>
<dbReference type="GO" id="GO:0046872">
    <property type="term" value="F:metal ion binding"/>
    <property type="evidence" value="ECO:0007669"/>
    <property type="project" value="UniProtKB-KW"/>
</dbReference>
<gene>
    <name evidence="6" type="ORF">Tci_011854</name>
</gene>
<feature type="coiled-coil region" evidence="3">
    <location>
        <begin position="62"/>
        <end position="89"/>
    </location>
</feature>
<feature type="compositionally biased region" description="Low complexity" evidence="4">
    <location>
        <begin position="299"/>
        <end position="317"/>
    </location>
</feature>
<feature type="compositionally biased region" description="Pro residues" evidence="4">
    <location>
        <begin position="1010"/>
        <end position="1022"/>
    </location>
</feature>
<name>A0A6L2JS88_TANCI</name>
<evidence type="ECO:0000313" key="6">
    <source>
        <dbReference type="EMBL" id="GEU39876.1"/>
    </source>
</evidence>
<dbReference type="InterPro" id="IPR013103">
    <property type="entry name" value="RVT_2"/>
</dbReference>
<feature type="region of interest" description="Disordered" evidence="4">
    <location>
        <begin position="1279"/>
        <end position="1299"/>
    </location>
</feature>
<dbReference type="PROSITE" id="PS50994">
    <property type="entry name" value="INTEGRASE"/>
    <property type="match status" value="1"/>
</dbReference>
<dbReference type="SUPFAM" id="SSF53098">
    <property type="entry name" value="Ribonuclease H-like"/>
    <property type="match status" value="1"/>
</dbReference>
<feature type="region of interest" description="Disordered" evidence="4">
    <location>
        <begin position="297"/>
        <end position="325"/>
    </location>
</feature>
<keyword evidence="2" id="KW-0378">Hydrolase</keyword>
<evidence type="ECO:0000256" key="1">
    <source>
        <dbReference type="ARBA" id="ARBA00022723"/>
    </source>
</evidence>
<dbReference type="InterPro" id="IPR012337">
    <property type="entry name" value="RNaseH-like_sf"/>
</dbReference>
<evidence type="ECO:0000256" key="4">
    <source>
        <dbReference type="SAM" id="MobiDB-lite"/>
    </source>
</evidence>
<feature type="region of interest" description="Disordered" evidence="4">
    <location>
        <begin position="622"/>
        <end position="663"/>
    </location>
</feature>
<dbReference type="EMBL" id="BKCJ010001228">
    <property type="protein sequence ID" value="GEU39876.1"/>
    <property type="molecule type" value="Genomic_DNA"/>
</dbReference>
<reference evidence="6" key="1">
    <citation type="journal article" date="2019" name="Sci. Rep.">
        <title>Draft genome of Tanacetum cinerariifolium, the natural source of mosquito coil.</title>
        <authorList>
            <person name="Yamashiro T."/>
            <person name="Shiraishi A."/>
            <person name="Satake H."/>
            <person name="Nakayama K."/>
        </authorList>
    </citation>
    <scope>NUCLEOTIDE SEQUENCE</scope>
</reference>
<dbReference type="Pfam" id="PF07727">
    <property type="entry name" value="RVT_2"/>
    <property type="match status" value="1"/>
</dbReference>
<accession>A0A6L2JS88</accession>
<feature type="coiled-coil region" evidence="3">
    <location>
        <begin position="1033"/>
        <end position="1067"/>
    </location>
</feature>
<dbReference type="InterPro" id="IPR001584">
    <property type="entry name" value="Integrase_cat-core"/>
</dbReference>
<keyword evidence="1" id="KW-0479">Metal-binding</keyword>
<protein>
    <submittedName>
        <fullName evidence="6">Retrovirus-related Pol polyprotein from transposon TNT 1-94</fullName>
    </submittedName>
</protein>
<dbReference type="InterPro" id="IPR039537">
    <property type="entry name" value="Retrotran_Ty1/copia-like"/>
</dbReference>
<dbReference type="GO" id="GO:0015074">
    <property type="term" value="P:DNA integration"/>
    <property type="evidence" value="ECO:0007669"/>
    <property type="project" value="InterPro"/>
</dbReference>
<comment type="caution">
    <text evidence="6">The sequence shown here is derived from an EMBL/GenBank/DDBJ whole genome shotgun (WGS) entry which is preliminary data.</text>
</comment>
<dbReference type="PANTHER" id="PTHR42648:SF32">
    <property type="entry name" value="RIBONUCLEASE H-LIKE DOMAIN, GAG-PRE-INTEGRASE DOMAIN PROTEIN-RELATED"/>
    <property type="match status" value="1"/>
</dbReference>
<evidence type="ECO:0000256" key="3">
    <source>
        <dbReference type="SAM" id="Coils"/>
    </source>
</evidence>
<keyword evidence="3" id="KW-0175">Coiled coil</keyword>
<sequence length="1355" mass="151636">MRIEQYFLMTDYSLWEVILNGDSPAPTRVIKGVAQPVAPITVEQRLARKNELKARGSSSESLDQIHDRLQKLISQLEILEESLSQEDINLKFLRSLPTELRTHTFIWRNKTYLEEQSLNDLFNSLKIYKTEVKSSSSSSASTQNIAFVSYSNTDSTDEPVSDVASVSAASAKILVSTLPNVDTLSNAVIYSFFSSQSNSPQLNNDDLEQIDANDLEEMDLKWQMAMLIVRAKRGHFARECRSPKNTLRNVAVEPQRRNVPVETSTSNALVLQCDGVGSYDWSFQAEEEPTNYALMEFTSSSSSSSDNESDESLSPSPIYDRYQSGDGYNVVPPSYTKTFMPPKTDLVFYNAPNVNETVHTAFNVKLSLTKPNNDLSHTHRPSTPIIADWVSDLEDDSEAEIPQNAPILTKSALVPITAARPVTTDVLKPHITRPRQAKTIITKPHSPPRRHINRIPSPKASNFPLKVTAVKAPMGNPQHALKDKGVIASGCSRHMTRNMSYLSDFEEINGEYVTFGENPKGGKISRKGIENQPSLKVKIIKSDNGTEFKNNDLTQFCGMKGIKRKFSVPRTPQQNGIAKRKNRTLIEAVRTMLADSLLPIPFWAEAVNTAYAAFEVKDPEFEGRKPQSKVHVSPSSSAQTKKHDDKTKRVAKGKSPVESSTGYRNLSADFEDFEDNSINEVNAVDSLVPAIWQISTNSTNTFSAAGPSNTTADFTNLETTITVSPIPTTRVHKDHHVTQIIRDLSSATQTSSMTKEELLQFKMQKVWVLVNLPNRKRVIGTKWVFRNKKDERGIVVKNKVRLVAQGHTQKKDIDYKEVFAPVTRIKAIRLFLAYASFMVFTVYQMNVKSAFLYGTIKEEVYVCQPLGFKDPDYLDKVYKVVNALYGLHQAPRACLVGNVDSSTKFYMYPRFLQLMIRSQVGDLSSHSTKYSSPALTQKVFANIRKVGQGFFGVDTPLFKGMIVAQQADEGVVEVNVDDVPAAGVADEGVAGVAIDDVPDAATAAADEPSIPSPLPTTQPPPPLQDLPSTLQDKIAQTLEITKLKQKVKKLERRNKLKVSKLRRLKKVGTTQRVDISNDTVMDDEVVVDAEIEESADDDELEPVKLQEVVEVVTTAKLIIEVVTISSATITAADTLIYATTITAAVPTLTTALSAARRRKGVVIRDPEETATPSIIIHTEPKSKDKGKGIMDEVIKQVQRKENEDNAMMRYQALKRKPQIEAQARKNMMIYLRNMVGFKMDYFKGMTYNDIRPIFEKKFNSNVAFLVKIKEQMEEDEDSRALKRKVESSKNKAAKKQKLDEKVKELRKHLKIVPNDDDDVYTKATPLALKVPVVNYEIYIENNKPYYKIKRADGTH</sequence>
<evidence type="ECO:0000256" key="2">
    <source>
        <dbReference type="ARBA" id="ARBA00022801"/>
    </source>
</evidence>
<dbReference type="GO" id="GO:0016787">
    <property type="term" value="F:hydrolase activity"/>
    <property type="evidence" value="ECO:0007669"/>
    <property type="project" value="UniProtKB-KW"/>
</dbReference>
<proteinExistence type="predicted"/>
<dbReference type="GO" id="GO:0003676">
    <property type="term" value="F:nucleic acid binding"/>
    <property type="evidence" value="ECO:0007669"/>
    <property type="project" value="InterPro"/>
</dbReference>
<evidence type="ECO:0000259" key="5">
    <source>
        <dbReference type="PROSITE" id="PS50994"/>
    </source>
</evidence>
<dbReference type="Gene3D" id="3.30.420.10">
    <property type="entry name" value="Ribonuclease H-like superfamily/Ribonuclease H"/>
    <property type="match status" value="1"/>
</dbReference>
<dbReference type="InterPro" id="IPR036397">
    <property type="entry name" value="RNaseH_sf"/>
</dbReference>
<feature type="region of interest" description="Disordered" evidence="4">
    <location>
        <begin position="1001"/>
        <end position="1022"/>
    </location>
</feature>
<feature type="domain" description="Integrase catalytic" evidence="5">
    <location>
        <begin position="538"/>
        <end position="634"/>
    </location>
</feature>